<feature type="region of interest" description="Disordered" evidence="1">
    <location>
        <begin position="102"/>
        <end position="127"/>
    </location>
</feature>
<proteinExistence type="predicted"/>
<dbReference type="InterPro" id="IPR025646">
    <property type="entry name" value="DUF4350"/>
</dbReference>
<reference evidence="4" key="1">
    <citation type="submission" date="2016-10" db="EMBL/GenBank/DDBJ databases">
        <authorList>
            <person name="Varghese N."/>
            <person name="Submissions S."/>
        </authorList>
    </citation>
    <scope>NUCLEOTIDE SEQUENCE [LARGE SCALE GENOMIC DNA]</scope>
    <source>
        <strain evidence="4">IBRC-M 10760</strain>
    </source>
</reference>
<accession>A0A1G7NTJ6</accession>
<name>A0A1G7NTJ6_9EURY</name>
<sequence length="356" mass="36810">MANLPRLVGVFALVLALVLVVAAAIPLLASPGGDANPRPQNPASFQPANIVPQDLGQNGSVSIDAGSDEKVVLIDRAHDNDFEREEIEPMVDALVAQGYEVRFHGGGGPGGAPRSAGPGSSSPLNSSLRDADAFVVISPDRPFTDAAQRGIADFAERGGRVALLGEPTSPSPAITSIFGPAPRSTATSQMTPLSSRFGMSLSTGYLYNMYENGNNFQNVYATASGDGPLTAGVDRVLFDRATEVAVGGDASVAVSATDRTALSTTRQQGRYPVAAVNDNVVLIGDTSFLTPANYQYADNEVLIGNLAEFLVSGEKEPKPKPTTERPGVPPRPGQPRPPSGGALPTNGSTPPTPVAP</sequence>
<evidence type="ECO:0000259" key="2">
    <source>
        <dbReference type="Pfam" id="PF14258"/>
    </source>
</evidence>
<gene>
    <name evidence="3" type="ORF">SAMN05216218_109132</name>
</gene>
<dbReference type="Proteomes" id="UP000199076">
    <property type="component" value="Unassembled WGS sequence"/>
</dbReference>
<feature type="compositionally biased region" description="Basic and acidic residues" evidence="1">
    <location>
        <begin position="313"/>
        <end position="323"/>
    </location>
</feature>
<feature type="compositionally biased region" description="Low complexity" evidence="1">
    <location>
        <begin position="112"/>
        <end position="127"/>
    </location>
</feature>
<evidence type="ECO:0000313" key="3">
    <source>
        <dbReference type="EMBL" id="SDF77253.1"/>
    </source>
</evidence>
<feature type="domain" description="DUF4350" evidence="2">
    <location>
        <begin position="123"/>
        <end position="306"/>
    </location>
</feature>
<keyword evidence="4" id="KW-1185">Reference proteome</keyword>
<feature type="region of interest" description="Disordered" evidence="1">
    <location>
        <begin position="313"/>
        <end position="356"/>
    </location>
</feature>
<dbReference type="RefSeq" id="WP_092693010.1">
    <property type="nucleotide sequence ID" value="NZ_FNBK01000009.1"/>
</dbReference>
<dbReference type="EMBL" id="FNBK01000009">
    <property type="protein sequence ID" value="SDF77253.1"/>
    <property type="molecule type" value="Genomic_DNA"/>
</dbReference>
<evidence type="ECO:0000256" key="1">
    <source>
        <dbReference type="SAM" id="MobiDB-lite"/>
    </source>
</evidence>
<dbReference type="OrthoDB" id="239338at2157"/>
<feature type="compositionally biased region" description="Pro residues" evidence="1">
    <location>
        <begin position="327"/>
        <end position="338"/>
    </location>
</feature>
<protein>
    <recommendedName>
        <fullName evidence="2">DUF4350 domain-containing protein</fullName>
    </recommendedName>
</protein>
<organism evidence="3 4">
    <name type="scientific">Halorientalis regularis</name>
    <dbReference type="NCBI Taxonomy" id="660518"/>
    <lineage>
        <taxon>Archaea</taxon>
        <taxon>Methanobacteriati</taxon>
        <taxon>Methanobacteriota</taxon>
        <taxon>Stenosarchaea group</taxon>
        <taxon>Halobacteria</taxon>
        <taxon>Halobacteriales</taxon>
        <taxon>Haloarculaceae</taxon>
        <taxon>Halorientalis</taxon>
    </lineage>
</organism>
<evidence type="ECO:0000313" key="4">
    <source>
        <dbReference type="Proteomes" id="UP000199076"/>
    </source>
</evidence>
<dbReference type="AlphaFoldDB" id="A0A1G7NTJ6"/>
<dbReference type="Pfam" id="PF14258">
    <property type="entry name" value="DUF4350"/>
    <property type="match status" value="1"/>
</dbReference>
<dbReference type="STRING" id="660518.SAMN05216218_109132"/>